<accession>A0A9P3HLN4</accession>
<sequence>MANQLSLTYLPAVFTDVQNHALEFGSLVQRNIPLGDPGTLEAVSGKWARALPSKNFHGPPASPLVACLFFAIVNLQRGEGFSFKQSLENNAKAVFNVVMASLMGGAQSQDCQDLLVLCMYLKTTDGNYPLRQCASNFCVEIIGERAFPALVRMSALKLILGPAQFVMQDSEFSSALSNSIASLLRQDTFDDIEFRSTVKRIANKIGIISRDLSLADEQKLELYQYLDLVVSDPIRYTNPECMVKCMSAERWSRLLQQDLIVSFYEADHSHAMILFLESCKILGIKFMSVDDASLAHFVLQQRGIEDEALAALALLQYELRSIPAESKEQAMLHVALDARKESCPIEKLLSESATVLCVKVQKSRPDNRLLEFAEILTRYSVVAPTQYVPRLAWWLAICQRTDRDSILETGNTVQVGEVAARCLDAWLGLLLHRNEASQGLSEDFVRCLRLFSLLFPARELMTWTGAANVEDSSHSSVALFAPFLRELMVGILPIMRGNAESKAVLLAAAVVFDVLSYQVPSTVLFQEMHAIREALYEIADMIRDSPQCQTSLWRSIFPTVKSSHPFPVLIRRLDNLEYEGQSDP</sequence>
<organism evidence="1 2">
    <name type="scientific">Entomortierella parvispora</name>
    <dbReference type="NCBI Taxonomy" id="205924"/>
    <lineage>
        <taxon>Eukaryota</taxon>
        <taxon>Fungi</taxon>
        <taxon>Fungi incertae sedis</taxon>
        <taxon>Mucoromycota</taxon>
        <taxon>Mortierellomycotina</taxon>
        <taxon>Mortierellomycetes</taxon>
        <taxon>Mortierellales</taxon>
        <taxon>Mortierellaceae</taxon>
        <taxon>Entomortierella</taxon>
    </lineage>
</organism>
<reference evidence="1" key="2">
    <citation type="journal article" date="2022" name="Microbiol. Resour. Announc.">
        <title>Whole-Genome Sequence of Entomortierella parvispora E1425, a Mucoromycotan Fungus Associated with Burkholderiaceae-Related Endosymbiotic Bacteria.</title>
        <authorList>
            <person name="Herlambang A."/>
            <person name="Guo Y."/>
            <person name="Takashima Y."/>
            <person name="Narisawa K."/>
            <person name="Ohta H."/>
            <person name="Nishizawa T."/>
        </authorList>
    </citation>
    <scope>NUCLEOTIDE SEQUENCE</scope>
    <source>
        <strain evidence="1">E1425</strain>
    </source>
</reference>
<protein>
    <submittedName>
        <fullName evidence="1">Uncharacterized protein</fullName>
    </submittedName>
</protein>
<keyword evidence="2" id="KW-1185">Reference proteome</keyword>
<evidence type="ECO:0000313" key="1">
    <source>
        <dbReference type="EMBL" id="GJJ78860.1"/>
    </source>
</evidence>
<evidence type="ECO:0000313" key="2">
    <source>
        <dbReference type="Proteomes" id="UP000827284"/>
    </source>
</evidence>
<comment type="caution">
    <text evidence="1">The sequence shown here is derived from an EMBL/GenBank/DDBJ whole genome shotgun (WGS) entry which is preliminary data.</text>
</comment>
<dbReference type="Proteomes" id="UP000827284">
    <property type="component" value="Unassembled WGS sequence"/>
</dbReference>
<proteinExistence type="predicted"/>
<name>A0A9P3HLN4_9FUNG</name>
<gene>
    <name evidence="1" type="ORF">EMPS_11219</name>
</gene>
<dbReference type="OrthoDB" id="2442429at2759"/>
<reference evidence="1" key="1">
    <citation type="submission" date="2021-11" db="EMBL/GenBank/DDBJ databases">
        <authorList>
            <person name="Herlambang A."/>
            <person name="Guo Y."/>
            <person name="Takashima Y."/>
            <person name="Nishizawa T."/>
        </authorList>
    </citation>
    <scope>NUCLEOTIDE SEQUENCE</scope>
    <source>
        <strain evidence="1">E1425</strain>
    </source>
</reference>
<dbReference type="AlphaFoldDB" id="A0A9P3HLN4"/>
<dbReference type="EMBL" id="BQFW01000015">
    <property type="protein sequence ID" value="GJJ78860.1"/>
    <property type="molecule type" value="Genomic_DNA"/>
</dbReference>